<dbReference type="InterPro" id="IPR051834">
    <property type="entry name" value="RING_finger_E3_ligase"/>
</dbReference>
<dbReference type="AlphaFoldDB" id="A0A0F4YS64"/>
<dbReference type="SUPFAM" id="SSF57850">
    <property type="entry name" value="RING/U-box"/>
    <property type="match status" value="1"/>
</dbReference>
<dbReference type="PANTHER" id="PTHR45931:SF3">
    <property type="entry name" value="RING ZINC FINGER-CONTAINING PROTEIN"/>
    <property type="match status" value="1"/>
</dbReference>
<dbReference type="FunFam" id="3.30.40.10:FF:000127">
    <property type="entry name" value="E3 ubiquitin-protein ligase RNF181"/>
    <property type="match status" value="1"/>
</dbReference>
<gene>
    <name evidence="11" type="ORF">T310_5025</name>
</gene>
<evidence type="ECO:0000259" key="10">
    <source>
        <dbReference type="PROSITE" id="PS50089"/>
    </source>
</evidence>
<dbReference type="EC" id="2.3.2.27" evidence="2"/>
<feature type="domain" description="RING-type" evidence="10">
    <location>
        <begin position="324"/>
        <end position="365"/>
    </location>
</feature>
<keyword evidence="12" id="KW-1185">Reference proteome</keyword>
<keyword evidence="4" id="KW-0479">Metal-binding</keyword>
<evidence type="ECO:0000256" key="4">
    <source>
        <dbReference type="ARBA" id="ARBA00022723"/>
    </source>
</evidence>
<dbReference type="PANTHER" id="PTHR45931">
    <property type="entry name" value="SI:CH211-59O9.10"/>
    <property type="match status" value="1"/>
</dbReference>
<protein>
    <recommendedName>
        <fullName evidence="2">RING-type E3 ubiquitin transferase</fullName>
        <ecNumber evidence="2">2.3.2.27</ecNumber>
    </recommendedName>
</protein>
<evidence type="ECO:0000256" key="6">
    <source>
        <dbReference type="ARBA" id="ARBA00022786"/>
    </source>
</evidence>
<dbReference type="InterPro" id="IPR013083">
    <property type="entry name" value="Znf_RING/FYVE/PHD"/>
</dbReference>
<dbReference type="GO" id="GO:0006511">
    <property type="term" value="P:ubiquitin-dependent protein catabolic process"/>
    <property type="evidence" value="ECO:0007669"/>
    <property type="project" value="TreeGrafter"/>
</dbReference>
<dbReference type="GO" id="GO:0016567">
    <property type="term" value="P:protein ubiquitination"/>
    <property type="evidence" value="ECO:0007669"/>
    <property type="project" value="UniProtKB-ARBA"/>
</dbReference>
<dbReference type="GO" id="GO:0005634">
    <property type="term" value="C:nucleus"/>
    <property type="evidence" value="ECO:0007669"/>
    <property type="project" value="TreeGrafter"/>
</dbReference>
<keyword evidence="7" id="KW-0862">Zinc</keyword>
<dbReference type="GO" id="GO:0061630">
    <property type="term" value="F:ubiquitin protein ligase activity"/>
    <property type="evidence" value="ECO:0007669"/>
    <property type="project" value="UniProtKB-EC"/>
</dbReference>
<comment type="catalytic activity">
    <reaction evidence="1">
        <text>S-ubiquitinyl-[E2 ubiquitin-conjugating enzyme]-L-cysteine + [acceptor protein]-L-lysine = [E2 ubiquitin-conjugating enzyme]-L-cysteine + N(6)-ubiquitinyl-[acceptor protein]-L-lysine.</text>
        <dbReference type="EC" id="2.3.2.27"/>
    </reaction>
</comment>
<organism evidence="11 12">
    <name type="scientific">Rasamsonia emersonii (strain ATCC 16479 / CBS 393.64 / IMI 116815)</name>
    <dbReference type="NCBI Taxonomy" id="1408163"/>
    <lineage>
        <taxon>Eukaryota</taxon>
        <taxon>Fungi</taxon>
        <taxon>Dikarya</taxon>
        <taxon>Ascomycota</taxon>
        <taxon>Pezizomycotina</taxon>
        <taxon>Eurotiomycetes</taxon>
        <taxon>Eurotiomycetidae</taxon>
        <taxon>Eurotiales</taxon>
        <taxon>Trichocomaceae</taxon>
        <taxon>Rasamsonia</taxon>
    </lineage>
</organism>
<keyword evidence="5 8" id="KW-0863">Zinc-finger</keyword>
<comment type="caution">
    <text evidence="11">The sequence shown here is derived from an EMBL/GenBank/DDBJ whole genome shotgun (WGS) entry which is preliminary data.</text>
</comment>
<feature type="compositionally biased region" description="Low complexity" evidence="9">
    <location>
        <begin position="116"/>
        <end position="125"/>
    </location>
</feature>
<dbReference type="GeneID" id="25317372"/>
<dbReference type="CDD" id="cd16454">
    <property type="entry name" value="RING-H2_PA-TM-RING"/>
    <property type="match status" value="1"/>
</dbReference>
<keyword evidence="3" id="KW-0808">Transferase</keyword>
<dbReference type="PROSITE" id="PS50089">
    <property type="entry name" value="ZF_RING_2"/>
    <property type="match status" value="1"/>
</dbReference>
<evidence type="ECO:0000256" key="5">
    <source>
        <dbReference type="ARBA" id="ARBA00022771"/>
    </source>
</evidence>
<dbReference type="Proteomes" id="UP000053958">
    <property type="component" value="Unassembled WGS sequence"/>
</dbReference>
<dbReference type="EMBL" id="LASV01000217">
    <property type="protein sequence ID" value="KKA20940.1"/>
    <property type="molecule type" value="Genomic_DNA"/>
</dbReference>
<reference evidence="11 12" key="1">
    <citation type="submission" date="2015-04" db="EMBL/GenBank/DDBJ databases">
        <authorList>
            <person name="Heijne W.H."/>
            <person name="Fedorova N.D."/>
            <person name="Nierman W.C."/>
            <person name="Vollebregt A.W."/>
            <person name="Zhao Z."/>
            <person name="Wu L."/>
            <person name="Kumar M."/>
            <person name="Stam H."/>
            <person name="van den Berg M.A."/>
            <person name="Pel H.J."/>
        </authorList>
    </citation>
    <scope>NUCLEOTIDE SEQUENCE [LARGE SCALE GENOMIC DNA]</scope>
    <source>
        <strain evidence="11 12">CBS 393.64</strain>
    </source>
</reference>
<dbReference type="OrthoDB" id="8062037at2759"/>
<evidence type="ECO:0000256" key="3">
    <source>
        <dbReference type="ARBA" id="ARBA00022679"/>
    </source>
</evidence>
<evidence type="ECO:0000256" key="1">
    <source>
        <dbReference type="ARBA" id="ARBA00000900"/>
    </source>
</evidence>
<accession>A0A0F4YS64</accession>
<dbReference type="GO" id="GO:0008270">
    <property type="term" value="F:zinc ion binding"/>
    <property type="evidence" value="ECO:0007669"/>
    <property type="project" value="UniProtKB-KW"/>
</dbReference>
<proteinExistence type="predicted"/>
<dbReference type="SMART" id="SM00184">
    <property type="entry name" value="RING"/>
    <property type="match status" value="1"/>
</dbReference>
<dbReference type="RefSeq" id="XP_013327552.1">
    <property type="nucleotide sequence ID" value="XM_013472098.1"/>
</dbReference>
<evidence type="ECO:0000313" key="11">
    <source>
        <dbReference type="EMBL" id="KKA20940.1"/>
    </source>
</evidence>
<sequence length="373" mass="41957">MPQREEEVFCHLCQSVFPKADYGLTCPRCDSEFTEIIEPNSEHPAAVHQTEPEPEPSSPPRQSRQSRQSPRREASRSPASSLHDHHPWAEMGAEIREFGNGGGFRSQSYRSPDGRFTFTSTTFSTGMPPRRMRGGFPDVFPQDDAFMRTFNSIFQSLAGTQFDNGRRDRDRDPLRADDLHPPWTADEHGDRDRPRNPLHGGLWPRDADNPQPMVHPLESINDILNMFQTEFPFDRHGQADRPMGRGGIRIMEGNPLSIIASILGGGRHGDAVYSQEELDRVISQLIDQNMNGNGAPPASQSAIQALPKKKVDREMLGPEGKAECSICMDSVELGTEVAVLPCKHWFHFGCIEMWLNQHNTCPHCRRGINNTPQ</sequence>
<evidence type="ECO:0000256" key="2">
    <source>
        <dbReference type="ARBA" id="ARBA00012483"/>
    </source>
</evidence>
<feature type="compositionally biased region" description="Basic and acidic residues" evidence="9">
    <location>
        <begin position="164"/>
        <end position="195"/>
    </location>
</feature>
<dbReference type="Pfam" id="PF13639">
    <property type="entry name" value="zf-RING_2"/>
    <property type="match status" value="1"/>
</dbReference>
<dbReference type="InterPro" id="IPR001841">
    <property type="entry name" value="Znf_RING"/>
</dbReference>
<dbReference type="Gene3D" id="3.30.40.10">
    <property type="entry name" value="Zinc/RING finger domain, C3HC4 (zinc finger)"/>
    <property type="match status" value="1"/>
</dbReference>
<dbReference type="STRING" id="1408163.A0A0F4YS64"/>
<evidence type="ECO:0000256" key="7">
    <source>
        <dbReference type="ARBA" id="ARBA00022833"/>
    </source>
</evidence>
<feature type="region of interest" description="Disordered" evidence="9">
    <location>
        <begin position="40"/>
        <end position="86"/>
    </location>
</feature>
<feature type="region of interest" description="Disordered" evidence="9">
    <location>
        <begin position="99"/>
        <end position="134"/>
    </location>
</feature>
<evidence type="ECO:0000256" key="8">
    <source>
        <dbReference type="PROSITE-ProRule" id="PRU00175"/>
    </source>
</evidence>
<keyword evidence="6" id="KW-0833">Ubl conjugation pathway</keyword>
<evidence type="ECO:0000313" key="12">
    <source>
        <dbReference type="Proteomes" id="UP000053958"/>
    </source>
</evidence>
<evidence type="ECO:0000256" key="9">
    <source>
        <dbReference type="SAM" id="MobiDB-lite"/>
    </source>
</evidence>
<feature type="region of interest" description="Disordered" evidence="9">
    <location>
        <begin position="161"/>
        <end position="215"/>
    </location>
</feature>
<name>A0A0F4YS64_RASE3</name>